<proteinExistence type="predicted"/>
<keyword evidence="1" id="KW-0472">Membrane</keyword>
<gene>
    <name evidence="2" type="ORF">OGZ51_05055</name>
</gene>
<evidence type="ECO:0000313" key="3">
    <source>
        <dbReference type="Proteomes" id="UP001152614"/>
    </source>
</evidence>
<name>A0A9X4NHJ1_9LACT</name>
<evidence type="ECO:0000313" key="2">
    <source>
        <dbReference type="EMBL" id="MDG4983514.1"/>
    </source>
</evidence>
<protein>
    <submittedName>
        <fullName evidence="2">Uncharacterized protein</fullName>
    </submittedName>
</protein>
<comment type="caution">
    <text evidence="2">The sequence shown here is derived from an EMBL/GenBank/DDBJ whole genome shotgun (WGS) entry which is preliminary data.</text>
</comment>
<dbReference type="AlphaFoldDB" id="A0A9X4NHJ1"/>
<keyword evidence="1" id="KW-1133">Transmembrane helix</keyword>
<organism evidence="2 3">
    <name type="scientific">Lactococcus lactis</name>
    <dbReference type="NCBI Taxonomy" id="1358"/>
    <lineage>
        <taxon>Bacteria</taxon>
        <taxon>Bacillati</taxon>
        <taxon>Bacillota</taxon>
        <taxon>Bacilli</taxon>
        <taxon>Lactobacillales</taxon>
        <taxon>Streptococcaceae</taxon>
        <taxon>Lactococcus</taxon>
    </lineage>
</organism>
<accession>A0A9X4NHJ1</accession>
<dbReference type="RefSeq" id="WP_278228832.1">
    <property type="nucleotide sequence ID" value="NZ_JAOWLY010000004.1"/>
</dbReference>
<sequence length="41" mass="5115">MVEFFQRVIEFPNMKLFLDYWWVWLIIIVSLIILAELNSRK</sequence>
<dbReference type="Proteomes" id="UP001152614">
    <property type="component" value="Unassembled WGS sequence"/>
</dbReference>
<keyword evidence="1" id="KW-0812">Transmembrane</keyword>
<feature type="transmembrane region" description="Helical" evidence="1">
    <location>
        <begin position="20"/>
        <end position="37"/>
    </location>
</feature>
<dbReference type="EMBL" id="JAOWLY010000004">
    <property type="protein sequence ID" value="MDG4983514.1"/>
    <property type="molecule type" value="Genomic_DNA"/>
</dbReference>
<reference evidence="2" key="1">
    <citation type="submission" date="2022-10" db="EMBL/GenBank/DDBJ databases">
        <authorList>
            <person name="Turner M.S."/>
            <person name="Huang W."/>
        </authorList>
    </citation>
    <scope>NUCLEOTIDE SEQUENCE</scope>
    <source>
        <strain evidence="2">3</strain>
    </source>
</reference>
<reference evidence="2" key="2">
    <citation type="journal article" date="2023" name="Food Microbiol.">
        <title>Evaluation of the fermentation potential of lactic acid bacteria isolated from herbs, fruits and vegetables as starter cultures in nut-based milk alternatives.</title>
        <authorList>
            <person name="Huang W."/>
            <person name="Dong A."/>
            <person name="Pham H.T."/>
            <person name="Zhou C."/>
            <person name="Huo Z."/>
            <person name="Watjen A.P."/>
            <person name="Prakash S."/>
            <person name="Bang-Berthelsen C.H."/>
            <person name="Turner M.S."/>
        </authorList>
    </citation>
    <scope>NUCLEOTIDE SEQUENCE</scope>
    <source>
        <strain evidence="2">3</strain>
    </source>
</reference>
<evidence type="ECO:0000256" key="1">
    <source>
        <dbReference type="SAM" id="Phobius"/>
    </source>
</evidence>